<dbReference type="GO" id="GO:0008684">
    <property type="term" value="F:2-oxopent-4-enoate hydratase activity"/>
    <property type="evidence" value="ECO:0007669"/>
    <property type="project" value="UniProtKB-EC"/>
</dbReference>
<proteinExistence type="predicted"/>
<evidence type="ECO:0000313" key="3">
    <source>
        <dbReference type="EMBL" id="MBB3933305.1"/>
    </source>
</evidence>
<evidence type="ECO:0000256" key="1">
    <source>
        <dbReference type="ARBA" id="ARBA00023239"/>
    </source>
</evidence>
<reference evidence="3 4" key="1">
    <citation type="submission" date="2020-08" db="EMBL/GenBank/DDBJ databases">
        <title>Genomic Encyclopedia of Type Strains, Phase IV (KMG-IV): sequencing the most valuable type-strain genomes for metagenomic binning, comparative biology and taxonomic classification.</title>
        <authorList>
            <person name="Goeker M."/>
        </authorList>
    </citation>
    <scope>NUCLEOTIDE SEQUENCE [LARGE SCALE GENOMIC DNA]</scope>
    <source>
        <strain evidence="3 4">DSM 25966</strain>
    </source>
</reference>
<name>A0A840AXU5_9HYPH</name>
<dbReference type="PANTHER" id="PTHR30143">
    <property type="entry name" value="ACID HYDRATASE"/>
    <property type="match status" value="1"/>
</dbReference>
<dbReference type="InterPro" id="IPR050772">
    <property type="entry name" value="Hydratase-Decarb/MhpD_sf"/>
</dbReference>
<dbReference type="AlphaFoldDB" id="A0A840AXU5"/>
<dbReference type="RefSeq" id="WP_183400974.1">
    <property type="nucleotide sequence ID" value="NZ_JACIDS010000006.1"/>
</dbReference>
<feature type="domain" description="Fumarylacetoacetase-like C-terminal" evidence="2">
    <location>
        <begin position="74"/>
        <end position="264"/>
    </location>
</feature>
<dbReference type="EC" id="4.2.1.80" evidence="3"/>
<evidence type="ECO:0000313" key="4">
    <source>
        <dbReference type="Proteomes" id="UP000553963"/>
    </source>
</evidence>
<dbReference type="Proteomes" id="UP000553963">
    <property type="component" value="Unassembled WGS sequence"/>
</dbReference>
<sequence length="266" mass="27723">MTDEPVARLADRLAAAEASRTPCPPIRDEIAALAGARSATDIAYAVQAELTHRRIAAGERLVGRKIGLTSKAVQAQLGVDSPDFGALFAAMAVGDGEDIPLAELIQPKVEAEIAFVLDRDLTCERHTAADIFRATAFAVAALEIVDSRIADWNIRLTDTVADNGSSARFVLGSRPLALSSVDLVGCAMTLERDGVEVSRGSGAACLGSPVNAARWLADTMVAAGSPLRAGDVVLTGALGPMAAVKEPGVYTARIDGFGPVRVRFTN</sequence>
<accession>A0A840AXU5</accession>
<dbReference type="EMBL" id="JACIDS010000006">
    <property type="protein sequence ID" value="MBB3933305.1"/>
    <property type="molecule type" value="Genomic_DNA"/>
</dbReference>
<gene>
    <name evidence="3" type="ORF">GGR25_004378</name>
</gene>
<dbReference type="PANTHER" id="PTHR30143:SF0">
    <property type="entry name" value="2-KETO-4-PENTENOATE HYDRATASE"/>
    <property type="match status" value="1"/>
</dbReference>
<dbReference type="SUPFAM" id="SSF56529">
    <property type="entry name" value="FAH"/>
    <property type="match status" value="1"/>
</dbReference>
<comment type="caution">
    <text evidence="3">The sequence shown here is derived from an EMBL/GenBank/DDBJ whole genome shotgun (WGS) entry which is preliminary data.</text>
</comment>
<dbReference type="Gene3D" id="3.90.850.10">
    <property type="entry name" value="Fumarylacetoacetase-like, C-terminal domain"/>
    <property type="match status" value="1"/>
</dbReference>
<keyword evidence="1 3" id="KW-0456">Lyase</keyword>
<evidence type="ECO:0000259" key="2">
    <source>
        <dbReference type="Pfam" id="PF01557"/>
    </source>
</evidence>
<dbReference type="GO" id="GO:0005737">
    <property type="term" value="C:cytoplasm"/>
    <property type="evidence" value="ECO:0007669"/>
    <property type="project" value="TreeGrafter"/>
</dbReference>
<organism evidence="3 4">
    <name type="scientific">Kaistia hirudinis</name>
    <dbReference type="NCBI Taxonomy" id="1293440"/>
    <lineage>
        <taxon>Bacteria</taxon>
        <taxon>Pseudomonadati</taxon>
        <taxon>Pseudomonadota</taxon>
        <taxon>Alphaproteobacteria</taxon>
        <taxon>Hyphomicrobiales</taxon>
        <taxon>Kaistiaceae</taxon>
        <taxon>Kaistia</taxon>
    </lineage>
</organism>
<dbReference type="InterPro" id="IPR036663">
    <property type="entry name" value="Fumarylacetoacetase_C_sf"/>
</dbReference>
<dbReference type="Pfam" id="PF01557">
    <property type="entry name" value="FAA_hydrolase"/>
    <property type="match status" value="1"/>
</dbReference>
<dbReference type="InterPro" id="IPR011234">
    <property type="entry name" value="Fumarylacetoacetase-like_C"/>
</dbReference>
<protein>
    <submittedName>
        <fullName evidence="3">2-keto-4-pentenoate hydratase</fullName>
        <ecNumber evidence="3">4.2.1.80</ecNumber>
    </submittedName>
</protein>
<keyword evidence="4" id="KW-1185">Reference proteome</keyword>